<reference evidence="7 8" key="1">
    <citation type="journal article" date="2015" name="Nature">
        <title>rRNA introns, odd ribosomes, and small enigmatic genomes across a large radiation of phyla.</title>
        <authorList>
            <person name="Brown C.T."/>
            <person name="Hug L.A."/>
            <person name="Thomas B.C."/>
            <person name="Sharon I."/>
            <person name="Castelle C.J."/>
            <person name="Singh A."/>
            <person name="Wilkins M.J."/>
            <person name="Williams K.H."/>
            <person name="Banfield J.F."/>
        </authorList>
    </citation>
    <scope>NUCLEOTIDE SEQUENCE [LARGE SCALE GENOMIC DNA]</scope>
</reference>
<evidence type="ECO:0000256" key="2">
    <source>
        <dbReference type="ARBA" id="ARBA00022692"/>
    </source>
</evidence>
<evidence type="ECO:0000256" key="3">
    <source>
        <dbReference type="ARBA" id="ARBA00022989"/>
    </source>
</evidence>
<sequence length="75" mass="8608">MSDAIQPKSRLKALLLFFFFYCFGLHFFYLKQNKMAFIQIGLFVLAMIFQSIWASQTNFGTEGGSIFYGFSLLVG</sequence>
<organism evidence="7 8">
    <name type="scientific">candidate division WS6 bacterium GW2011_GWE1_34_7</name>
    <dbReference type="NCBI Taxonomy" id="1619093"/>
    <lineage>
        <taxon>Bacteria</taxon>
        <taxon>Candidatus Dojkabacteria</taxon>
    </lineage>
</organism>
<evidence type="ECO:0000313" key="8">
    <source>
        <dbReference type="Proteomes" id="UP000033866"/>
    </source>
</evidence>
<evidence type="ECO:0000256" key="4">
    <source>
        <dbReference type="ARBA" id="ARBA00023136"/>
    </source>
</evidence>
<feature type="transmembrane region" description="Helical" evidence="5">
    <location>
        <begin position="36"/>
        <end position="54"/>
    </location>
</feature>
<feature type="domain" description="TM2" evidence="6">
    <location>
        <begin position="7"/>
        <end position="50"/>
    </location>
</feature>
<accession>A0A0G0DLK3</accession>
<name>A0A0G0DLK3_9BACT</name>
<evidence type="ECO:0000259" key="6">
    <source>
        <dbReference type="Pfam" id="PF05154"/>
    </source>
</evidence>
<feature type="transmembrane region" description="Helical" evidence="5">
    <location>
        <begin position="12"/>
        <end position="30"/>
    </location>
</feature>
<keyword evidence="2 5" id="KW-0812">Transmembrane</keyword>
<evidence type="ECO:0000313" key="7">
    <source>
        <dbReference type="EMBL" id="KKP63985.1"/>
    </source>
</evidence>
<comment type="subcellular location">
    <subcellularLocation>
        <location evidence="1">Membrane</location>
        <topology evidence="1">Multi-pass membrane protein</topology>
    </subcellularLocation>
</comment>
<comment type="caution">
    <text evidence="7">The sequence shown here is derived from an EMBL/GenBank/DDBJ whole genome shotgun (WGS) entry which is preliminary data.</text>
</comment>
<keyword evidence="4 5" id="KW-0472">Membrane</keyword>
<dbReference type="AlphaFoldDB" id="A0A0G0DLK3"/>
<dbReference type="Pfam" id="PF05154">
    <property type="entry name" value="TM2"/>
    <property type="match status" value="1"/>
</dbReference>
<feature type="non-terminal residue" evidence="7">
    <location>
        <position position="75"/>
    </location>
</feature>
<proteinExistence type="predicted"/>
<gene>
    <name evidence="7" type="ORF">UR61_C0057G0001</name>
</gene>
<evidence type="ECO:0000256" key="5">
    <source>
        <dbReference type="SAM" id="Phobius"/>
    </source>
</evidence>
<dbReference type="GO" id="GO:0016020">
    <property type="term" value="C:membrane"/>
    <property type="evidence" value="ECO:0007669"/>
    <property type="project" value="UniProtKB-SubCell"/>
</dbReference>
<dbReference type="InterPro" id="IPR007829">
    <property type="entry name" value="TM2"/>
</dbReference>
<keyword evidence="3 5" id="KW-1133">Transmembrane helix</keyword>
<dbReference type="Proteomes" id="UP000033866">
    <property type="component" value="Unassembled WGS sequence"/>
</dbReference>
<protein>
    <recommendedName>
        <fullName evidence="6">TM2 domain-containing protein</fullName>
    </recommendedName>
</protein>
<evidence type="ECO:0000256" key="1">
    <source>
        <dbReference type="ARBA" id="ARBA00004141"/>
    </source>
</evidence>
<dbReference type="EMBL" id="LBPV01000057">
    <property type="protein sequence ID" value="KKP63985.1"/>
    <property type="molecule type" value="Genomic_DNA"/>
</dbReference>